<keyword evidence="2" id="KW-0812">Transmembrane</keyword>
<evidence type="ECO:0000313" key="5">
    <source>
        <dbReference type="Proteomes" id="UP001240447"/>
    </source>
</evidence>
<feature type="transmembrane region" description="Helical" evidence="2">
    <location>
        <begin position="336"/>
        <end position="358"/>
    </location>
</feature>
<reference evidence="4 5" key="1">
    <citation type="submission" date="2023-07" db="EMBL/GenBank/DDBJ databases">
        <title>Sequencing the genomes of 1000 actinobacteria strains.</title>
        <authorList>
            <person name="Klenk H.-P."/>
        </authorList>
    </citation>
    <scope>NUCLEOTIDE SEQUENCE [LARGE SCALE GENOMIC DNA]</scope>
    <source>
        <strain evidence="4 5">GD13</strain>
    </source>
</reference>
<feature type="compositionally biased region" description="Low complexity" evidence="1">
    <location>
        <begin position="187"/>
        <end position="211"/>
    </location>
</feature>
<accession>A0ABT9NRM9</accession>
<comment type="caution">
    <text evidence="4">The sequence shown here is derived from an EMBL/GenBank/DDBJ whole genome shotgun (WGS) entry which is preliminary data.</text>
</comment>
<evidence type="ECO:0000313" key="4">
    <source>
        <dbReference type="EMBL" id="MDP9823076.1"/>
    </source>
</evidence>
<keyword evidence="2" id="KW-0472">Membrane</keyword>
<keyword evidence="5" id="KW-1185">Reference proteome</keyword>
<dbReference type="RefSeq" id="WP_068124151.1">
    <property type="nucleotide sequence ID" value="NZ_CCXJ01000692.1"/>
</dbReference>
<evidence type="ECO:0008006" key="6">
    <source>
        <dbReference type="Google" id="ProtNLM"/>
    </source>
</evidence>
<keyword evidence="2" id="KW-1133">Transmembrane helix</keyword>
<gene>
    <name evidence="4" type="ORF">J2S59_002885</name>
</gene>
<feature type="region of interest" description="Disordered" evidence="1">
    <location>
        <begin position="183"/>
        <end position="226"/>
    </location>
</feature>
<keyword evidence="3" id="KW-0732">Signal</keyword>
<dbReference type="Gene3D" id="2.60.40.230">
    <property type="entry name" value="Neocarzinostatin-like"/>
    <property type="match status" value="1"/>
</dbReference>
<sequence>MSRRILAALLLVAGVVLGTTAPAHAAASVSVSGPDGSASAAPDTATTVTVSGRGFTAIKAGFGGIYVAFGWVADPSRGTWRPSRGGITGEDYRYVPDTEDRENAGRLRYVAFPGSSTAAEANGGALSEAGDFRVQLTIPGARFTSTDRSGANVAVDCTEVQCGVITFGAHGVANADNETFTPVRFNAPASGTSPSSTTDEADAPQPSAATTPQPPGAQPVTTVPDGDIRLSIDAATSMAGRVMTFTAVGLRPGEQVLVRLDDGVAAAGPFTAGTSGDVAGMIELPGDLAAGTHELHLTAAASGRATTTNFAVRAGDTAGDAEVAPVASGSSDGGDIAGWIFLGASGTVLLAVLVWRLLAMRRTRTTGVAA</sequence>
<dbReference type="Proteomes" id="UP001240447">
    <property type="component" value="Unassembled WGS sequence"/>
</dbReference>
<feature type="chain" id="PRO_5046549378" description="Htaa domain-containing protein" evidence="3">
    <location>
        <begin position="26"/>
        <end position="370"/>
    </location>
</feature>
<evidence type="ECO:0000256" key="1">
    <source>
        <dbReference type="SAM" id="MobiDB-lite"/>
    </source>
</evidence>
<feature type="signal peptide" evidence="3">
    <location>
        <begin position="1"/>
        <end position="25"/>
    </location>
</feature>
<evidence type="ECO:0000256" key="2">
    <source>
        <dbReference type="SAM" id="Phobius"/>
    </source>
</evidence>
<name>A0ABT9NRM9_9ACTN</name>
<evidence type="ECO:0000256" key="3">
    <source>
        <dbReference type="SAM" id="SignalP"/>
    </source>
</evidence>
<protein>
    <recommendedName>
        <fullName evidence="6">Htaa domain-containing protein</fullName>
    </recommendedName>
</protein>
<organism evidence="4 5">
    <name type="scientific">Nocardioides massiliensis</name>
    <dbReference type="NCBI Taxonomy" id="1325935"/>
    <lineage>
        <taxon>Bacteria</taxon>
        <taxon>Bacillati</taxon>
        <taxon>Actinomycetota</taxon>
        <taxon>Actinomycetes</taxon>
        <taxon>Propionibacteriales</taxon>
        <taxon>Nocardioidaceae</taxon>
        <taxon>Nocardioides</taxon>
    </lineage>
</organism>
<dbReference type="EMBL" id="JAUSQM010000001">
    <property type="protein sequence ID" value="MDP9823076.1"/>
    <property type="molecule type" value="Genomic_DNA"/>
</dbReference>
<proteinExistence type="predicted"/>